<evidence type="ECO:0000256" key="5">
    <source>
        <dbReference type="SAM" id="MobiDB-lite"/>
    </source>
</evidence>
<dbReference type="PROSITE" id="PS00383">
    <property type="entry name" value="TYR_PHOSPHATASE_1"/>
    <property type="match status" value="1"/>
</dbReference>
<accession>A0A815P4C3</accession>
<dbReference type="GO" id="GO:0004725">
    <property type="term" value="F:protein tyrosine phosphatase activity"/>
    <property type="evidence" value="ECO:0007669"/>
    <property type="project" value="UniProtKB-EC"/>
</dbReference>
<evidence type="ECO:0000256" key="1">
    <source>
        <dbReference type="ARBA" id="ARBA00008601"/>
    </source>
</evidence>
<dbReference type="Pfam" id="PF01424">
    <property type="entry name" value="R3H"/>
    <property type="match status" value="1"/>
</dbReference>
<evidence type="ECO:0000259" key="6">
    <source>
        <dbReference type="PROSITE" id="PS50054"/>
    </source>
</evidence>
<keyword evidence="13" id="KW-1185">Reference proteome</keyword>
<dbReference type="InterPro" id="IPR029021">
    <property type="entry name" value="Prot-tyrosine_phosphatase-like"/>
</dbReference>
<dbReference type="Gene3D" id="3.90.190.10">
    <property type="entry name" value="Protein tyrosine phosphatase superfamily"/>
    <property type="match status" value="1"/>
</dbReference>
<sequence length="601" mass="69754">MCSHTNPAVIMSTALDSEVMNFDNVEYSTIVCLDVDIDSSKLNNDQFDLKKFDNVDQCINYISSVQTDQSVILVISYTYCDFILPSLDELTQIISTYIVVNDSSAINQISTSNIIYVHKNDDILAKIVKDFELKTLDQSKKYFVSVYTCIYEPIIIEIPSEHITVEQFVELITITFRRQQCIIYDKNLSLFYLDNEINSENNQQLSLSDIHLPLKSIILEKNLTITDVFPTTRHTTVLYVKNDQTSKIFEQLYQFKHQSIKDENKLEFPSMLSFAERQFIHVISAQLELHHQSTGKNSNRKICVSHQKSKPESKSVQQSTTISQGKQRKYHKISRGMSIVVENFLYLGSGKDANDIEQLLENKITHILNCTLEWAINPALPEHIKVKKIPLKDITEENISEQFDIVYDFLNEIKQQGGRVLIHCVVGRSRSASLVLSYLMKAEKMNLGEAYAYLLNCRNQIKPNDSFIKQLMFYEYKLYEGQCTNLNDMHSTSLEWTFTKSLNMTKEELNNLEEFRKLNTENVNYESERLVSFDQLEMIVQNNLNGQINKQDMGKFMKNVEKLYQNDIEQSNLPKTDFANAIKTRARKWYLEQISNRPIDK</sequence>
<dbReference type="InterPro" id="IPR000340">
    <property type="entry name" value="Dual-sp_phosphatase_cat-dom"/>
</dbReference>
<name>A0A815P4C3_9BILA</name>
<dbReference type="EMBL" id="CAJOBC010084580">
    <property type="protein sequence ID" value="CAF4319195.1"/>
    <property type="molecule type" value="Genomic_DNA"/>
</dbReference>
<dbReference type="PANTHER" id="PTHR10159">
    <property type="entry name" value="DUAL SPECIFICITY PROTEIN PHOSPHATASE"/>
    <property type="match status" value="1"/>
</dbReference>
<dbReference type="EC" id="3.1.3.48" evidence="2"/>
<organism evidence="10 13">
    <name type="scientific">Didymodactylos carnosus</name>
    <dbReference type="NCBI Taxonomy" id="1234261"/>
    <lineage>
        <taxon>Eukaryota</taxon>
        <taxon>Metazoa</taxon>
        <taxon>Spiralia</taxon>
        <taxon>Gnathifera</taxon>
        <taxon>Rotifera</taxon>
        <taxon>Eurotatoria</taxon>
        <taxon>Bdelloidea</taxon>
        <taxon>Philodinida</taxon>
        <taxon>Philodinidae</taxon>
        <taxon>Didymodactylos</taxon>
    </lineage>
</organism>
<dbReference type="GO" id="GO:0005737">
    <property type="term" value="C:cytoplasm"/>
    <property type="evidence" value="ECO:0007669"/>
    <property type="project" value="TreeGrafter"/>
</dbReference>
<dbReference type="SMART" id="SM00195">
    <property type="entry name" value="DSPc"/>
    <property type="match status" value="1"/>
</dbReference>
<dbReference type="PROSITE" id="PS50056">
    <property type="entry name" value="TYR_PHOSPHATASE_2"/>
    <property type="match status" value="1"/>
</dbReference>
<dbReference type="Pfam" id="PF00782">
    <property type="entry name" value="DSPc"/>
    <property type="match status" value="1"/>
</dbReference>
<evidence type="ECO:0000313" key="11">
    <source>
        <dbReference type="EMBL" id="CAF3699829.1"/>
    </source>
</evidence>
<dbReference type="PANTHER" id="PTHR10159:SF530">
    <property type="entry name" value="DUAL SPECIFICITY PROTEIN PHOSPHATASE DDB_G0271350-RELATED"/>
    <property type="match status" value="1"/>
</dbReference>
<dbReference type="OrthoDB" id="285418at2759"/>
<dbReference type="AlphaFoldDB" id="A0A815P4C3"/>
<feature type="domain" description="R3H" evidence="8">
    <location>
        <begin position="242"/>
        <end position="308"/>
    </location>
</feature>
<comment type="similarity">
    <text evidence="1">Belongs to the protein-tyrosine phosphatase family. Non-receptor class dual specificity subfamily.</text>
</comment>
<dbReference type="GO" id="GO:0043409">
    <property type="term" value="P:negative regulation of MAPK cascade"/>
    <property type="evidence" value="ECO:0007669"/>
    <property type="project" value="TreeGrafter"/>
</dbReference>
<dbReference type="CDD" id="cd14498">
    <property type="entry name" value="DSP"/>
    <property type="match status" value="1"/>
</dbReference>
<dbReference type="SUPFAM" id="SSF82708">
    <property type="entry name" value="R3H domain"/>
    <property type="match status" value="1"/>
</dbReference>
<gene>
    <name evidence="10" type="ORF">GPM918_LOCUS34476</name>
    <name evidence="9" type="ORF">OVA965_LOCUS10701</name>
    <name evidence="12" type="ORF">SRO942_LOCUS35175</name>
    <name evidence="11" type="ORF">TMI583_LOCUS10697</name>
</gene>
<evidence type="ECO:0000256" key="4">
    <source>
        <dbReference type="ARBA" id="ARBA00022912"/>
    </source>
</evidence>
<dbReference type="PROSITE" id="PS50054">
    <property type="entry name" value="TYR_PHOSPHATASE_DUAL"/>
    <property type="match status" value="1"/>
</dbReference>
<dbReference type="InterPro" id="IPR036867">
    <property type="entry name" value="R3H_dom_sf"/>
</dbReference>
<dbReference type="InterPro" id="IPR020422">
    <property type="entry name" value="TYR_PHOSPHATASE_DUAL_dom"/>
</dbReference>
<dbReference type="Proteomes" id="UP000663829">
    <property type="component" value="Unassembled WGS sequence"/>
</dbReference>
<dbReference type="Proteomes" id="UP000682733">
    <property type="component" value="Unassembled WGS sequence"/>
</dbReference>
<dbReference type="SUPFAM" id="SSF52799">
    <property type="entry name" value="(Phosphotyrosine protein) phosphatases II"/>
    <property type="match status" value="1"/>
</dbReference>
<feature type="region of interest" description="Disordered" evidence="5">
    <location>
        <begin position="298"/>
        <end position="328"/>
    </location>
</feature>
<evidence type="ECO:0000259" key="7">
    <source>
        <dbReference type="PROSITE" id="PS50056"/>
    </source>
</evidence>
<dbReference type="Proteomes" id="UP000681722">
    <property type="component" value="Unassembled WGS sequence"/>
</dbReference>
<proteinExistence type="inferred from homology"/>
<evidence type="ECO:0000313" key="13">
    <source>
        <dbReference type="Proteomes" id="UP000663829"/>
    </source>
</evidence>
<evidence type="ECO:0000313" key="10">
    <source>
        <dbReference type="EMBL" id="CAF1443962.1"/>
    </source>
</evidence>
<feature type="domain" description="Tyrosine-protein phosphatase" evidence="6">
    <location>
        <begin position="336"/>
        <end position="480"/>
    </location>
</feature>
<reference evidence="10" key="1">
    <citation type="submission" date="2021-02" db="EMBL/GenBank/DDBJ databases">
        <authorList>
            <person name="Nowell W R."/>
        </authorList>
    </citation>
    <scope>NUCLEOTIDE SEQUENCE</scope>
</reference>
<dbReference type="EMBL" id="CAJOBA010004001">
    <property type="protein sequence ID" value="CAF3699829.1"/>
    <property type="molecule type" value="Genomic_DNA"/>
</dbReference>
<keyword evidence="3" id="KW-0378">Hydrolase</keyword>
<dbReference type="EMBL" id="CAJNOQ010019137">
    <property type="protein sequence ID" value="CAF1443962.1"/>
    <property type="molecule type" value="Genomic_DNA"/>
</dbReference>
<comment type="caution">
    <text evidence="10">The sequence shown here is derived from an EMBL/GenBank/DDBJ whole genome shotgun (WGS) entry which is preliminary data.</text>
</comment>
<dbReference type="InterPro" id="IPR001374">
    <property type="entry name" value="R3H_dom"/>
</dbReference>
<evidence type="ECO:0000259" key="8">
    <source>
        <dbReference type="PROSITE" id="PS51061"/>
    </source>
</evidence>
<dbReference type="InterPro" id="IPR016130">
    <property type="entry name" value="Tyr_Pase_AS"/>
</dbReference>
<evidence type="ECO:0000256" key="3">
    <source>
        <dbReference type="ARBA" id="ARBA00022801"/>
    </source>
</evidence>
<evidence type="ECO:0000313" key="12">
    <source>
        <dbReference type="EMBL" id="CAF4319195.1"/>
    </source>
</evidence>
<feature type="domain" description="Tyrosine specific protein phosphatases" evidence="7">
    <location>
        <begin position="400"/>
        <end position="458"/>
    </location>
</feature>
<dbReference type="GO" id="GO:0003676">
    <property type="term" value="F:nucleic acid binding"/>
    <property type="evidence" value="ECO:0007669"/>
    <property type="project" value="UniProtKB-UniRule"/>
</dbReference>
<feature type="compositionally biased region" description="Polar residues" evidence="5">
    <location>
        <begin position="314"/>
        <end position="325"/>
    </location>
</feature>
<dbReference type="Gene3D" id="3.30.1370.50">
    <property type="entry name" value="R3H-like domain"/>
    <property type="match status" value="1"/>
</dbReference>
<dbReference type="InterPro" id="IPR000387">
    <property type="entry name" value="Tyr_Pase_dom"/>
</dbReference>
<dbReference type="Proteomes" id="UP000677228">
    <property type="component" value="Unassembled WGS sequence"/>
</dbReference>
<dbReference type="EMBL" id="CAJNOK010003999">
    <property type="protein sequence ID" value="CAF0922519.1"/>
    <property type="molecule type" value="Genomic_DNA"/>
</dbReference>
<evidence type="ECO:0000256" key="2">
    <source>
        <dbReference type="ARBA" id="ARBA00013064"/>
    </source>
</evidence>
<keyword evidence="4" id="KW-0904">Protein phosphatase</keyword>
<protein>
    <recommendedName>
        <fullName evidence="2">protein-tyrosine-phosphatase</fullName>
        <ecNumber evidence="2">3.1.3.48</ecNumber>
    </recommendedName>
</protein>
<evidence type="ECO:0000313" key="9">
    <source>
        <dbReference type="EMBL" id="CAF0922519.1"/>
    </source>
</evidence>
<dbReference type="PROSITE" id="PS51061">
    <property type="entry name" value="R3H"/>
    <property type="match status" value="1"/>
</dbReference>